<organism evidence="1 3">
    <name type="scientific">Salmonirosea aquatica</name>
    <dbReference type="NCBI Taxonomy" id="2654236"/>
    <lineage>
        <taxon>Bacteria</taxon>
        <taxon>Pseudomonadati</taxon>
        <taxon>Bacteroidota</taxon>
        <taxon>Cytophagia</taxon>
        <taxon>Cytophagales</taxon>
        <taxon>Spirosomataceae</taxon>
        <taxon>Salmonirosea</taxon>
    </lineage>
</organism>
<dbReference type="PROSITE" id="PS50818">
    <property type="entry name" value="INTEIN_C_TER"/>
    <property type="match status" value="1"/>
</dbReference>
<dbReference type="AlphaFoldDB" id="A0A7C9BVV1"/>
<reference evidence="1 3" key="1">
    <citation type="submission" date="2019-10" db="EMBL/GenBank/DDBJ databases">
        <title>Draft Genome Sequence of Cytophagaceae sp. SJW1-29.</title>
        <authorList>
            <person name="Choi A."/>
        </authorList>
    </citation>
    <scope>NUCLEOTIDE SEQUENCE [LARGE SCALE GENOMIC DNA]</scope>
    <source>
        <strain evidence="1 3">SJW1-29</strain>
    </source>
</reference>
<dbReference type="RefSeq" id="WP_152765642.1">
    <property type="nucleotide sequence ID" value="NZ_WHLY01000002.1"/>
</dbReference>
<protein>
    <submittedName>
        <fullName evidence="1">Uncharacterized protein</fullName>
    </submittedName>
</protein>
<name>A0A7C9BVV1_9BACT</name>
<proteinExistence type="predicted"/>
<dbReference type="EMBL" id="WHLY01000002">
    <property type="protein sequence ID" value="MPR37099.1"/>
    <property type="molecule type" value="Genomic_DNA"/>
</dbReference>
<dbReference type="InterPro" id="IPR030934">
    <property type="entry name" value="Intein_C"/>
</dbReference>
<accession>A0A7C9BVV1</accession>
<keyword evidence="3" id="KW-1185">Reference proteome</keyword>
<evidence type="ECO:0000313" key="3">
    <source>
        <dbReference type="Proteomes" id="UP000479293"/>
    </source>
</evidence>
<evidence type="ECO:0000313" key="1">
    <source>
        <dbReference type="EMBL" id="MPR37099.1"/>
    </source>
</evidence>
<sequence length="84" mass="9534">MPTPQTEELQSLTENLSHTKGEIEHLQKIYNLFGQNHSFLIEGRLFSVNDCAPGLWLIMSNLQWKSLEIAGRIKALEALQSEPV</sequence>
<dbReference type="EMBL" id="WHLY01000002">
    <property type="protein sequence ID" value="MPR37139.1"/>
    <property type="molecule type" value="Genomic_DNA"/>
</dbReference>
<evidence type="ECO:0000313" key="2">
    <source>
        <dbReference type="EMBL" id="MPR37139.1"/>
    </source>
</evidence>
<gene>
    <name evidence="1" type="ORF">GBK04_28140</name>
    <name evidence="2" type="ORF">GBK04_28345</name>
</gene>
<comment type="caution">
    <text evidence="1">The sequence shown here is derived from an EMBL/GenBank/DDBJ whole genome shotgun (WGS) entry which is preliminary data.</text>
</comment>
<dbReference type="Proteomes" id="UP000479293">
    <property type="component" value="Unassembled WGS sequence"/>
</dbReference>